<evidence type="ECO:0000256" key="1">
    <source>
        <dbReference type="ARBA" id="ARBA00004370"/>
    </source>
</evidence>
<evidence type="ECO:0000313" key="11">
    <source>
        <dbReference type="Proteomes" id="UP000229044"/>
    </source>
</evidence>
<dbReference type="Pfam" id="PF12729">
    <property type="entry name" value="4HB_MCP_1"/>
    <property type="match status" value="1"/>
</dbReference>
<dbReference type="PROSITE" id="PS50111">
    <property type="entry name" value="CHEMOTAXIS_TRANSDUC_2"/>
    <property type="match status" value="1"/>
</dbReference>
<comment type="caution">
    <text evidence="10">The sequence shown here is derived from an EMBL/GenBank/DDBJ whole genome shotgun (WGS) entry which is preliminary data.</text>
</comment>
<evidence type="ECO:0000256" key="8">
    <source>
        <dbReference type="SAM" id="Phobius"/>
    </source>
</evidence>
<evidence type="ECO:0000256" key="3">
    <source>
        <dbReference type="ARBA" id="ARBA00022989"/>
    </source>
</evidence>
<dbReference type="InterPro" id="IPR004090">
    <property type="entry name" value="Chemotax_Me-accpt_rcpt"/>
</dbReference>
<keyword evidence="3 8" id="KW-1133">Transmembrane helix</keyword>
<feature type="transmembrane region" description="Helical" evidence="8">
    <location>
        <begin position="58"/>
        <end position="77"/>
    </location>
</feature>
<organism evidence="10 11">
    <name type="scientific">Marinobacter guineae</name>
    <dbReference type="NCBI Taxonomy" id="432303"/>
    <lineage>
        <taxon>Bacteria</taxon>
        <taxon>Pseudomonadati</taxon>
        <taxon>Pseudomonadota</taxon>
        <taxon>Gammaproteobacteria</taxon>
        <taxon>Pseudomonadales</taxon>
        <taxon>Marinobacteraceae</taxon>
        <taxon>Marinobacter</taxon>
    </lineage>
</organism>
<dbReference type="AlphaFoldDB" id="A0A2G1VGJ3"/>
<protein>
    <submittedName>
        <fullName evidence="10">Chemotaxis protein</fullName>
    </submittedName>
</protein>
<evidence type="ECO:0000256" key="4">
    <source>
        <dbReference type="ARBA" id="ARBA00023136"/>
    </source>
</evidence>
<keyword evidence="5 7" id="KW-0807">Transducer</keyword>
<dbReference type="PANTHER" id="PTHR32089">
    <property type="entry name" value="METHYL-ACCEPTING CHEMOTAXIS PROTEIN MCPB"/>
    <property type="match status" value="1"/>
</dbReference>
<keyword evidence="4 8" id="KW-0472">Membrane</keyword>
<keyword evidence="11" id="KW-1185">Reference proteome</keyword>
<dbReference type="EMBL" id="NTFI01000002">
    <property type="protein sequence ID" value="PHQ25876.1"/>
    <property type="molecule type" value="Genomic_DNA"/>
</dbReference>
<evidence type="ECO:0000256" key="2">
    <source>
        <dbReference type="ARBA" id="ARBA00022692"/>
    </source>
</evidence>
<keyword evidence="2 8" id="KW-0812">Transmembrane</keyword>
<dbReference type="GO" id="GO:0007165">
    <property type="term" value="P:signal transduction"/>
    <property type="evidence" value="ECO:0007669"/>
    <property type="project" value="UniProtKB-KW"/>
</dbReference>
<dbReference type="SMART" id="SM00283">
    <property type="entry name" value="MA"/>
    <property type="match status" value="1"/>
</dbReference>
<dbReference type="SUPFAM" id="SSF58104">
    <property type="entry name" value="Methyl-accepting chemotaxis protein (MCP) signaling domain"/>
    <property type="match status" value="1"/>
</dbReference>
<accession>A0A2G1VGJ3</accession>
<dbReference type="Proteomes" id="UP000229044">
    <property type="component" value="Unassembled WGS sequence"/>
</dbReference>
<comment type="similarity">
    <text evidence="6">Belongs to the methyl-accepting chemotaxis (MCP) protein family.</text>
</comment>
<name>A0A2G1VGJ3_9GAMM</name>
<feature type="domain" description="Methyl-accepting transducer" evidence="9">
    <location>
        <begin position="155"/>
        <end position="391"/>
    </location>
</feature>
<evidence type="ECO:0000256" key="7">
    <source>
        <dbReference type="PROSITE-ProRule" id="PRU00284"/>
    </source>
</evidence>
<evidence type="ECO:0000256" key="5">
    <source>
        <dbReference type="ARBA" id="ARBA00023224"/>
    </source>
</evidence>
<comment type="subcellular location">
    <subcellularLocation>
        <location evidence="1">Membrane</location>
    </subcellularLocation>
</comment>
<dbReference type="PANTHER" id="PTHR32089:SF112">
    <property type="entry name" value="LYSOZYME-LIKE PROTEIN-RELATED"/>
    <property type="match status" value="1"/>
</dbReference>
<dbReference type="GO" id="GO:0004888">
    <property type="term" value="F:transmembrane signaling receptor activity"/>
    <property type="evidence" value="ECO:0007669"/>
    <property type="project" value="InterPro"/>
</dbReference>
<dbReference type="InterPro" id="IPR004089">
    <property type="entry name" value="MCPsignal_dom"/>
</dbReference>
<gene>
    <name evidence="10" type="ORF">CLH62_09770</name>
</gene>
<dbReference type="GO" id="GO:0016020">
    <property type="term" value="C:membrane"/>
    <property type="evidence" value="ECO:0007669"/>
    <property type="project" value="UniProtKB-SubCell"/>
</dbReference>
<dbReference type="Pfam" id="PF00015">
    <property type="entry name" value="MCPsignal"/>
    <property type="match status" value="1"/>
</dbReference>
<proteinExistence type="inferred from homology"/>
<evidence type="ECO:0000313" key="10">
    <source>
        <dbReference type="EMBL" id="PHQ25876.1"/>
    </source>
</evidence>
<dbReference type="PRINTS" id="PR00260">
    <property type="entry name" value="CHEMTRNSDUCR"/>
</dbReference>
<dbReference type="Gene3D" id="1.10.287.950">
    <property type="entry name" value="Methyl-accepting chemotaxis protein"/>
    <property type="match status" value="1"/>
</dbReference>
<feature type="transmembrane region" description="Helical" evidence="8">
    <location>
        <begin position="83"/>
        <end position="100"/>
    </location>
</feature>
<reference evidence="10 11" key="1">
    <citation type="submission" date="2017-09" db="EMBL/GenBank/DDBJ databases">
        <title>The draft genome sequences of Marinobacter guineae M3B.</title>
        <authorList>
            <person name="Cao J."/>
        </authorList>
    </citation>
    <scope>NUCLEOTIDE SEQUENCE [LARGE SCALE GENOMIC DNA]</scope>
    <source>
        <strain evidence="10 11">M3B</strain>
    </source>
</reference>
<evidence type="ECO:0000256" key="6">
    <source>
        <dbReference type="ARBA" id="ARBA00029447"/>
    </source>
</evidence>
<sequence length="548" mass="58693">MLMWCAGGASVLNPRTGALVGCLPASSANQKLNSEKIQAGADHRPVRIKAGRAMSKRFLGCLAGFFVTAVVGIFSLFLGNPLVAAAFWLVIAAMVGFWLYRTGSNAAEVGEVIDGLLGHFVPEGIPQKTGVPDKIRMLSRILEGKIESAGKISATSRDLTVATGTIVSGFTTIVGYTHRQSERAKSDIAAFEVIARQIRQIADSALATSESMSQVCRHAEKGEETVLQVKTIAERLQGSAEKSERQFQEVQEHLAKIGGIVTLIETISSQTNLLALNAAIEAARAGESGRGFAVVADEVRQLAARTSEATTSVAQIIQSTDQSIDSLKYDLQETVKASQQALVQSNEASDAIASIVSQSLDVSGSVREMSERALEQASASAEVAEASNTIRELAREIDGKVLGCNDDLRKLMLSLVGMKELAGNLDVPKGPELSIIDAVEEIRAHNIMVVNSERLETALPHIARIHELDKVVDQGLANTQSSTKLSPQKSKALSALTSALTNYRKVRDEVLADARHGDFSKVREIGVHRVRPAYQEVRQFCEALVAAG</sequence>
<dbReference type="InterPro" id="IPR024478">
    <property type="entry name" value="HlyB_4HB_MCP"/>
</dbReference>
<evidence type="ECO:0000259" key="9">
    <source>
        <dbReference type="PROSITE" id="PS50111"/>
    </source>
</evidence>
<dbReference type="GO" id="GO:0006935">
    <property type="term" value="P:chemotaxis"/>
    <property type="evidence" value="ECO:0007669"/>
    <property type="project" value="InterPro"/>
</dbReference>